<gene>
    <name evidence="14" type="primary">LOC111134244</name>
</gene>
<dbReference type="OrthoDB" id="10261556at2759"/>
<dbReference type="InterPro" id="IPR051132">
    <property type="entry name" value="3-5_Exonuclease_domain"/>
</dbReference>
<dbReference type="SMART" id="SM00474">
    <property type="entry name" value="35EXOc"/>
    <property type="match status" value="1"/>
</dbReference>
<dbReference type="GO" id="GO:0003676">
    <property type="term" value="F:nucleic acid binding"/>
    <property type="evidence" value="ECO:0007669"/>
    <property type="project" value="InterPro"/>
</dbReference>
<comment type="subcellular location">
    <subcellularLocation>
        <location evidence="1">Nucleus</location>
    </subcellularLocation>
</comment>
<keyword evidence="2" id="KW-0540">Nuclease</keyword>
<evidence type="ECO:0000256" key="7">
    <source>
        <dbReference type="ARBA" id="ARBA00023242"/>
    </source>
</evidence>
<evidence type="ECO:0000313" key="13">
    <source>
        <dbReference type="Proteomes" id="UP000694844"/>
    </source>
</evidence>
<dbReference type="GO" id="GO:0008408">
    <property type="term" value="F:3'-5' exonuclease activity"/>
    <property type="evidence" value="ECO:0007669"/>
    <property type="project" value="InterPro"/>
</dbReference>
<dbReference type="GO" id="GO:0046872">
    <property type="term" value="F:metal ion binding"/>
    <property type="evidence" value="ECO:0007669"/>
    <property type="project" value="UniProtKB-KW"/>
</dbReference>
<evidence type="ECO:0000256" key="10">
    <source>
        <dbReference type="ARBA" id="ARBA00042761"/>
    </source>
</evidence>
<protein>
    <recommendedName>
        <fullName evidence="9">3'-5' exonuclease</fullName>
    </recommendedName>
    <alternativeName>
        <fullName evidence="10">Werner Syndrome-like exonuclease</fullName>
    </alternativeName>
</protein>
<proteinExistence type="inferred from homology"/>
<dbReference type="PANTHER" id="PTHR13620">
    <property type="entry name" value="3-5 EXONUCLEASE"/>
    <property type="match status" value="1"/>
</dbReference>
<dbReference type="PANTHER" id="PTHR13620:SF109">
    <property type="entry name" value="3'-5' EXONUCLEASE"/>
    <property type="match status" value="1"/>
</dbReference>
<organism evidence="13 14">
    <name type="scientific">Crassostrea virginica</name>
    <name type="common">Eastern oyster</name>
    <dbReference type="NCBI Taxonomy" id="6565"/>
    <lineage>
        <taxon>Eukaryota</taxon>
        <taxon>Metazoa</taxon>
        <taxon>Spiralia</taxon>
        <taxon>Lophotrochozoa</taxon>
        <taxon>Mollusca</taxon>
        <taxon>Bivalvia</taxon>
        <taxon>Autobranchia</taxon>
        <taxon>Pteriomorphia</taxon>
        <taxon>Ostreida</taxon>
        <taxon>Ostreoidea</taxon>
        <taxon>Ostreidae</taxon>
        <taxon>Crassostrea</taxon>
    </lineage>
</organism>
<evidence type="ECO:0000256" key="9">
    <source>
        <dbReference type="ARBA" id="ARBA00040531"/>
    </source>
</evidence>
<keyword evidence="5" id="KW-0269">Exonuclease</keyword>
<sequence>MTTSSIGKKRVLPAWMKLCRSESSGEEKNESLSKKPREERIQAAAVNFEKILSDSLQELLFLGSLVYSHHRSDCSLLCEEMDASLRGRAGSFIGFDMEWPVTYRPGRQEKTAVLQLCPATDKCYVFHLSCIGDVPPGLQRLLSSPDITKVGVGIQSDLWKLERDYGMSVAPIIKSSVVDLSEFANRVLGTTETWSLEGLVKHMFGKKINKNPALRKSDWSVFPLSDSQKSYAATDAYVSYLIYEKLNQMNQKNDEKVKRK</sequence>
<dbReference type="AlphaFoldDB" id="A0A8B8EGS3"/>
<evidence type="ECO:0000256" key="2">
    <source>
        <dbReference type="ARBA" id="ARBA00022722"/>
    </source>
</evidence>
<keyword evidence="14" id="KW-0547">Nucleotide-binding</keyword>
<evidence type="ECO:0000256" key="8">
    <source>
        <dbReference type="ARBA" id="ARBA00037949"/>
    </source>
</evidence>
<evidence type="ECO:0000313" key="14">
    <source>
        <dbReference type="RefSeq" id="XP_022338841.1"/>
    </source>
</evidence>
<evidence type="ECO:0000256" key="4">
    <source>
        <dbReference type="ARBA" id="ARBA00022801"/>
    </source>
</evidence>
<keyword evidence="4" id="KW-0378">Hydrolase</keyword>
<keyword evidence="7" id="KW-0539">Nucleus</keyword>
<keyword evidence="3" id="KW-0479">Metal-binding</keyword>
<keyword evidence="6" id="KW-0460">Magnesium</keyword>
<dbReference type="GO" id="GO:0004386">
    <property type="term" value="F:helicase activity"/>
    <property type="evidence" value="ECO:0007669"/>
    <property type="project" value="UniProtKB-KW"/>
</dbReference>
<dbReference type="CDD" id="cd06141">
    <property type="entry name" value="WRN_exo"/>
    <property type="match status" value="1"/>
</dbReference>
<dbReference type="GO" id="GO:0006139">
    <property type="term" value="P:nucleobase-containing compound metabolic process"/>
    <property type="evidence" value="ECO:0007669"/>
    <property type="project" value="InterPro"/>
</dbReference>
<evidence type="ECO:0000256" key="11">
    <source>
        <dbReference type="ARBA" id="ARBA00045901"/>
    </source>
</evidence>
<evidence type="ECO:0000256" key="3">
    <source>
        <dbReference type="ARBA" id="ARBA00022723"/>
    </source>
</evidence>
<reference evidence="14" key="1">
    <citation type="submission" date="2025-08" db="UniProtKB">
        <authorList>
            <consortium name="RefSeq"/>
        </authorList>
    </citation>
    <scope>IDENTIFICATION</scope>
    <source>
        <tissue evidence="14">Whole sample</tissue>
    </source>
</reference>
<dbReference type="RefSeq" id="XP_022338841.1">
    <property type="nucleotide sequence ID" value="XM_022483133.1"/>
</dbReference>
<dbReference type="SUPFAM" id="SSF53098">
    <property type="entry name" value="Ribonuclease H-like"/>
    <property type="match status" value="1"/>
</dbReference>
<dbReference type="Gene3D" id="3.30.420.10">
    <property type="entry name" value="Ribonuclease H-like superfamily/Ribonuclease H"/>
    <property type="match status" value="1"/>
</dbReference>
<evidence type="ECO:0000259" key="12">
    <source>
        <dbReference type="SMART" id="SM00474"/>
    </source>
</evidence>
<dbReference type="Proteomes" id="UP000694844">
    <property type="component" value="Chromosome 5"/>
</dbReference>
<dbReference type="GeneID" id="111134244"/>
<dbReference type="KEGG" id="cvn:111134244"/>
<keyword evidence="14" id="KW-0347">Helicase</keyword>
<evidence type="ECO:0000256" key="5">
    <source>
        <dbReference type="ARBA" id="ARBA00022839"/>
    </source>
</evidence>
<comment type="function">
    <text evidence="11">Has exonuclease activity on both single-stranded and duplex templates bearing overhangs, but not blunt ended duplex DNA, and cleaves in a 3'-5' direction. Essential for the formation of DNA replication focal centers. Has an important role in maintaining genome stability.</text>
</comment>
<keyword evidence="13" id="KW-1185">Reference proteome</keyword>
<dbReference type="GO" id="GO:0005634">
    <property type="term" value="C:nucleus"/>
    <property type="evidence" value="ECO:0007669"/>
    <property type="project" value="UniProtKB-SubCell"/>
</dbReference>
<keyword evidence="14" id="KW-0067">ATP-binding</keyword>
<name>A0A8B8EGS3_CRAVI</name>
<dbReference type="Pfam" id="PF01612">
    <property type="entry name" value="DNA_pol_A_exo1"/>
    <property type="match status" value="1"/>
</dbReference>
<dbReference type="InterPro" id="IPR036397">
    <property type="entry name" value="RNaseH_sf"/>
</dbReference>
<evidence type="ECO:0000256" key="6">
    <source>
        <dbReference type="ARBA" id="ARBA00022842"/>
    </source>
</evidence>
<comment type="similarity">
    <text evidence="8">Belongs to the WRNexo family.</text>
</comment>
<accession>A0A8B8EGS3</accession>
<dbReference type="InterPro" id="IPR002562">
    <property type="entry name" value="3'-5'_exonuclease_dom"/>
</dbReference>
<dbReference type="InterPro" id="IPR012337">
    <property type="entry name" value="RNaseH-like_sf"/>
</dbReference>
<feature type="domain" description="3'-5' exonuclease" evidence="12">
    <location>
        <begin position="65"/>
        <end position="251"/>
    </location>
</feature>
<evidence type="ECO:0000256" key="1">
    <source>
        <dbReference type="ARBA" id="ARBA00004123"/>
    </source>
</evidence>